<dbReference type="EMBL" id="KK119356">
    <property type="protein sequence ID" value="KFM75445.1"/>
    <property type="molecule type" value="Genomic_DNA"/>
</dbReference>
<dbReference type="AlphaFoldDB" id="A0A087UDK6"/>
<reference evidence="1 2" key="1">
    <citation type="submission" date="2013-11" db="EMBL/GenBank/DDBJ databases">
        <title>Genome sequencing of Stegodyphus mimosarum.</title>
        <authorList>
            <person name="Bechsgaard J."/>
        </authorList>
    </citation>
    <scope>NUCLEOTIDE SEQUENCE [LARGE SCALE GENOMIC DNA]</scope>
</reference>
<evidence type="ECO:0000313" key="2">
    <source>
        <dbReference type="Proteomes" id="UP000054359"/>
    </source>
</evidence>
<keyword evidence="2" id="KW-1185">Reference proteome</keyword>
<dbReference type="Proteomes" id="UP000054359">
    <property type="component" value="Unassembled WGS sequence"/>
</dbReference>
<proteinExistence type="predicted"/>
<organism evidence="1 2">
    <name type="scientific">Stegodyphus mimosarum</name>
    <name type="common">African social velvet spider</name>
    <dbReference type="NCBI Taxonomy" id="407821"/>
    <lineage>
        <taxon>Eukaryota</taxon>
        <taxon>Metazoa</taxon>
        <taxon>Ecdysozoa</taxon>
        <taxon>Arthropoda</taxon>
        <taxon>Chelicerata</taxon>
        <taxon>Arachnida</taxon>
        <taxon>Araneae</taxon>
        <taxon>Araneomorphae</taxon>
        <taxon>Entelegynae</taxon>
        <taxon>Eresoidea</taxon>
        <taxon>Eresidae</taxon>
        <taxon>Stegodyphus</taxon>
    </lineage>
</organism>
<sequence>MFEIPSIRLNACFTTSMYGFTYPFKMGRFVTVHNPGGEFHVRCHCGLMHYRLHVSPQVEIQKSRSGMAVALQMIRLYLSSDQDISCRSIPAQCC</sequence>
<evidence type="ECO:0000313" key="1">
    <source>
        <dbReference type="EMBL" id="KFM75445.1"/>
    </source>
</evidence>
<protein>
    <submittedName>
        <fullName evidence="1">Uncharacterized protein</fullName>
    </submittedName>
</protein>
<feature type="non-terminal residue" evidence="1">
    <location>
        <position position="94"/>
    </location>
</feature>
<accession>A0A087UDK6</accession>
<gene>
    <name evidence="1" type="ORF">X975_14236</name>
</gene>
<name>A0A087UDK6_STEMI</name>